<dbReference type="EMBL" id="KQ981700">
    <property type="protein sequence ID" value="KYN37512.1"/>
    <property type="molecule type" value="Genomic_DNA"/>
</dbReference>
<dbReference type="Pfam" id="PF21788">
    <property type="entry name" value="TNP-like_GBD"/>
    <property type="match status" value="1"/>
</dbReference>
<accession>A0A195FBB1</accession>
<dbReference type="STRING" id="34720.A0A195FBB1"/>
<dbReference type="AlphaFoldDB" id="A0A195FBB1"/>
<keyword evidence="3" id="KW-1185">Reference proteome</keyword>
<protein>
    <recommendedName>
        <fullName evidence="1">Transposable element P transposase-like GTP-binding insertion domain-containing protein</fullName>
    </recommendedName>
</protein>
<name>A0A195FBB1_9HYME</name>
<evidence type="ECO:0000313" key="2">
    <source>
        <dbReference type="EMBL" id="KYN37512.1"/>
    </source>
</evidence>
<evidence type="ECO:0000313" key="3">
    <source>
        <dbReference type="Proteomes" id="UP000078541"/>
    </source>
</evidence>
<dbReference type="InterPro" id="IPR048366">
    <property type="entry name" value="TNP-like_GBD"/>
</dbReference>
<feature type="domain" description="Transposable element P transposase-like GTP-binding insertion" evidence="1">
    <location>
        <begin position="26"/>
        <end position="60"/>
    </location>
</feature>
<organism evidence="2 3">
    <name type="scientific">Trachymyrmex septentrionalis</name>
    <dbReference type="NCBI Taxonomy" id="34720"/>
    <lineage>
        <taxon>Eukaryota</taxon>
        <taxon>Metazoa</taxon>
        <taxon>Ecdysozoa</taxon>
        <taxon>Arthropoda</taxon>
        <taxon>Hexapoda</taxon>
        <taxon>Insecta</taxon>
        <taxon>Pterygota</taxon>
        <taxon>Neoptera</taxon>
        <taxon>Endopterygota</taxon>
        <taxon>Hymenoptera</taxon>
        <taxon>Apocrita</taxon>
        <taxon>Aculeata</taxon>
        <taxon>Formicoidea</taxon>
        <taxon>Formicidae</taxon>
        <taxon>Myrmicinae</taxon>
        <taxon>Trachymyrmex</taxon>
    </lineage>
</organism>
<evidence type="ECO:0000259" key="1">
    <source>
        <dbReference type="Pfam" id="PF21788"/>
    </source>
</evidence>
<sequence>MYIAYYFINSLSSMEKKKIFVLLDPCHMLKLIRNLLFGKLQVIVDGDGNIIKWSFLEKFFFFWYNFKNNTFACCN</sequence>
<gene>
    <name evidence="2" type="ORF">ALC56_08113</name>
</gene>
<dbReference type="Proteomes" id="UP000078541">
    <property type="component" value="Unassembled WGS sequence"/>
</dbReference>
<reference evidence="2 3" key="1">
    <citation type="submission" date="2016-03" db="EMBL/GenBank/DDBJ databases">
        <title>Trachymyrmex septentrionalis WGS genome.</title>
        <authorList>
            <person name="Nygaard S."/>
            <person name="Hu H."/>
            <person name="Boomsma J."/>
            <person name="Zhang G."/>
        </authorList>
    </citation>
    <scope>NUCLEOTIDE SEQUENCE [LARGE SCALE GENOMIC DNA]</scope>
    <source>
        <strain evidence="2">Tsep2-gDNA-1</strain>
        <tissue evidence="2">Whole body</tissue>
    </source>
</reference>
<proteinExistence type="predicted"/>